<dbReference type="InterPro" id="IPR000073">
    <property type="entry name" value="AB_hydrolase_1"/>
</dbReference>
<dbReference type="AlphaFoldDB" id="A0A267DCB1"/>
<feature type="compositionally biased region" description="Low complexity" evidence="3">
    <location>
        <begin position="13"/>
        <end position="25"/>
    </location>
</feature>
<evidence type="ECO:0000256" key="1">
    <source>
        <dbReference type="ARBA" id="ARBA00040125"/>
    </source>
</evidence>
<sequence length="471" mass="49469">PLAASPDRARRYSNSSSSSSGSNSSTRAALLPSRLQSREPPQPAAAAAAESATAQSAAPSLTESAEIPEEAGQSSAAVTEPPAADMRLSSACRSACCCCGLGRRARHRLAGGADFVRRHLAFALAPAACLLAVESGGLVAFAVLLLGALLGLLSLEAYLVYCRNEPPESRYFVDHPSRYGLPSQTVFLDSGRGARLHCYFIKQPGDSTRLPTLLFLHGNAGNIGHRLPNAALLFHQCRVNLFLLEYRGYGISTGAPSGTGLYADAAAALQHLSRRSDIDPQRVLLFGRSLGGAVAIELAARPETAALLSGLVLENTFTSLPEAASVLFRLPLLSSLPGLVMTNRFNSRAKMPSIRVPTLFISGLRDTLIPPAMSACLHSLCGSGVRRLETFESGEHNTTWQCAGYFQRLAGFLHFASEMAPQREDWHAGQHSEDEEDQSAGAAAAAASATSAAGGASAGTTADDIPTITVL</sequence>
<feature type="compositionally biased region" description="Low complexity" evidence="3">
    <location>
        <begin position="44"/>
        <end position="59"/>
    </location>
</feature>
<dbReference type="SUPFAM" id="SSF53474">
    <property type="entry name" value="alpha/beta-Hydrolases"/>
    <property type="match status" value="1"/>
</dbReference>
<dbReference type="EMBL" id="NIVC01004674">
    <property type="protein sequence ID" value="PAA46855.1"/>
    <property type="molecule type" value="Genomic_DNA"/>
</dbReference>
<dbReference type="STRING" id="282301.A0A267DCB1"/>
<evidence type="ECO:0000259" key="4">
    <source>
        <dbReference type="Pfam" id="PF00561"/>
    </source>
</evidence>
<proteinExistence type="predicted"/>
<reference evidence="5 6" key="1">
    <citation type="submission" date="2017-06" db="EMBL/GenBank/DDBJ databases">
        <title>A platform for efficient transgenesis in Macrostomum lignano, a flatworm model organism for stem cell research.</title>
        <authorList>
            <person name="Berezikov E."/>
        </authorList>
    </citation>
    <scope>NUCLEOTIDE SEQUENCE [LARGE SCALE GENOMIC DNA]</scope>
    <source>
        <strain evidence="5">DV1</strain>
        <tissue evidence="5">Whole organism</tissue>
    </source>
</reference>
<dbReference type="OrthoDB" id="10249433at2759"/>
<feature type="region of interest" description="Disordered" evidence="3">
    <location>
        <begin position="1"/>
        <end position="80"/>
    </location>
</feature>
<comment type="caution">
    <text evidence="5">The sequence shown here is derived from an EMBL/GenBank/DDBJ whole genome shotgun (WGS) entry which is preliminary data.</text>
</comment>
<dbReference type="Gene3D" id="3.40.50.1820">
    <property type="entry name" value="alpha/beta hydrolase"/>
    <property type="match status" value="1"/>
</dbReference>
<feature type="domain" description="AB hydrolase-1" evidence="4">
    <location>
        <begin position="211"/>
        <end position="324"/>
    </location>
</feature>
<evidence type="ECO:0000256" key="3">
    <source>
        <dbReference type="SAM" id="MobiDB-lite"/>
    </source>
</evidence>
<dbReference type="InterPro" id="IPR029058">
    <property type="entry name" value="AB_hydrolase_fold"/>
</dbReference>
<protein>
    <recommendedName>
        <fullName evidence="1">Protein ABHD13</fullName>
    </recommendedName>
    <alternativeName>
        <fullName evidence="2">Alpha/beta hydrolase domain-containing protein 13</fullName>
    </alternativeName>
</protein>
<name>A0A267DCB1_9PLAT</name>
<dbReference type="PANTHER" id="PTHR12277">
    <property type="entry name" value="ALPHA/BETA HYDROLASE DOMAIN-CONTAINING PROTEIN"/>
    <property type="match status" value="1"/>
</dbReference>
<evidence type="ECO:0000313" key="6">
    <source>
        <dbReference type="Proteomes" id="UP000215902"/>
    </source>
</evidence>
<organism evidence="5 6">
    <name type="scientific">Macrostomum lignano</name>
    <dbReference type="NCBI Taxonomy" id="282301"/>
    <lineage>
        <taxon>Eukaryota</taxon>
        <taxon>Metazoa</taxon>
        <taxon>Spiralia</taxon>
        <taxon>Lophotrochozoa</taxon>
        <taxon>Platyhelminthes</taxon>
        <taxon>Rhabditophora</taxon>
        <taxon>Macrostomorpha</taxon>
        <taxon>Macrostomida</taxon>
        <taxon>Macrostomidae</taxon>
        <taxon>Macrostomum</taxon>
    </lineage>
</organism>
<keyword evidence="6" id="KW-1185">Reference proteome</keyword>
<dbReference type="PANTHER" id="PTHR12277:SF81">
    <property type="entry name" value="PROTEIN ABHD13"/>
    <property type="match status" value="1"/>
</dbReference>
<evidence type="ECO:0000313" key="5">
    <source>
        <dbReference type="EMBL" id="PAA46855.1"/>
    </source>
</evidence>
<gene>
    <name evidence="5" type="ORF">BOX15_Mlig009891g2</name>
</gene>
<feature type="compositionally biased region" description="Basic and acidic residues" evidence="3">
    <location>
        <begin position="423"/>
        <end position="432"/>
    </location>
</feature>
<dbReference type="Proteomes" id="UP000215902">
    <property type="component" value="Unassembled WGS sequence"/>
</dbReference>
<dbReference type="GO" id="GO:0016020">
    <property type="term" value="C:membrane"/>
    <property type="evidence" value="ECO:0007669"/>
    <property type="project" value="TreeGrafter"/>
</dbReference>
<accession>A0A267DCB1</accession>
<evidence type="ECO:0000256" key="2">
    <source>
        <dbReference type="ARBA" id="ARBA00042701"/>
    </source>
</evidence>
<feature type="non-terminal residue" evidence="5">
    <location>
        <position position="1"/>
    </location>
</feature>
<dbReference type="GO" id="GO:0008474">
    <property type="term" value="F:palmitoyl-(protein) hydrolase activity"/>
    <property type="evidence" value="ECO:0007669"/>
    <property type="project" value="TreeGrafter"/>
</dbReference>
<feature type="region of interest" description="Disordered" evidence="3">
    <location>
        <begin position="423"/>
        <end position="471"/>
    </location>
</feature>
<dbReference type="Pfam" id="PF00561">
    <property type="entry name" value="Abhydrolase_1"/>
    <property type="match status" value="1"/>
</dbReference>
<feature type="compositionally biased region" description="Low complexity" evidence="3">
    <location>
        <begin position="439"/>
        <end position="462"/>
    </location>
</feature>